<comment type="similarity">
    <text evidence="3">Belongs to the JUPITER family.</text>
</comment>
<feature type="region of interest" description="Disordered" evidence="7">
    <location>
        <begin position="72"/>
        <end position="271"/>
    </location>
</feature>
<feature type="compositionally biased region" description="Polar residues" evidence="7">
    <location>
        <begin position="115"/>
        <end position="135"/>
    </location>
</feature>
<feature type="compositionally biased region" description="Polar residues" evidence="7">
    <location>
        <begin position="176"/>
        <end position="185"/>
    </location>
</feature>
<dbReference type="GO" id="GO:0005737">
    <property type="term" value="C:cytoplasm"/>
    <property type="evidence" value="ECO:0007669"/>
    <property type="project" value="UniProtKB-SubCell"/>
</dbReference>
<dbReference type="GO" id="GO:0005634">
    <property type="term" value="C:nucleus"/>
    <property type="evidence" value="ECO:0007669"/>
    <property type="project" value="UniProtKB-SubCell"/>
</dbReference>
<dbReference type="InterPro" id="IPR033335">
    <property type="entry name" value="JUPITER"/>
</dbReference>
<evidence type="ECO:0000313" key="9">
    <source>
        <dbReference type="Proteomes" id="UP000694701"/>
    </source>
</evidence>
<accession>A0A8C2DAW1</accession>
<sequence>MYKRASHVIIFAVLPYMHRSCPGLSGRGRSDLKVFFWHTQSCSLSVWQDASAVVEFTGSRRSRPRQAAMTTTNMFQGLDSSGKPSSRVLRPPGGGSSNLFGGYEEDTSASRRPNKMSSSIFSPQESTGAQGSPKRSNPPGGKSSGIFGEPGAPSTQSKPVPPGGAASNIFGGAESTPPSVKSQHPNKPKDNLSVGVPATPDPPAPVPKMTVVEEVKAEPVPPQPTPEKQPAAPAPAANQNSEPATQQPTEKDHEPRLGPRPRSHNKVLNPPVGRSNMTRLCDCVCVCGHFPHYWCHPCPKCFSGCLAM</sequence>
<dbReference type="Proteomes" id="UP000694701">
    <property type="component" value="Unplaced"/>
</dbReference>
<keyword evidence="5" id="KW-0597">Phosphoprotein</keyword>
<dbReference type="PANTHER" id="PTHR34930">
    <property type="entry name" value="GEO05313P1"/>
    <property type="match status" value="1"/>
</dbReference>
<evidence type="ECO:0000256" key="5">
    <source>
        <dbReference type="ARBA" id="ARBA00022553"/>
    </source>
</evidence>
<feature type="compositionally biased region" description="Polar residues" evidence="7">
    <location>
        <begin position="72"/>
        <end position="84"/>
    </location>
</feature>
<comment type="subcellular location">
    <subcellularLocation>
        <location evidence="2">Cytoplasm</location>
    </subcellularLocation>
    <subcellularLocation>
        <location evidence="1">Nucleus</location>
    </subcellularLocation>
</comment>
<feature type="compositionally biased region" description="Polar residues" evidence="7">
    <location>
        <begin position="238"/>
        <end position="248"/>
    </location>
</feature>
<evidence type="ECO:0000256" key="7">
    <source>
        <dbReference type="SAM" id="MobiDB-lite"/>
    </source>
</evidence>
<proteinExistence type="inferred from homology"/>
<dbReference type="Ensembl" id="ENSCCRT00020026356.1">
    <property type="protein sequence ID" value="ENSCCRP00020024039.1"/>
    <property type="gene ID" value="ENSCCRG00020011134.1"/>
</dbReference>
<protein>
    <submittedName>
        <fullName evidence="8">Jupiter microtubule associated homolog 2</fullName>
    </submittedName>
</protein>
<feature type="compositionally biased region" description="Low complexity" evidence="7">
    <location>
        <begin position="228"/>
        <end position="237"/>
    </location>
</feature>
<evidence type="ECO:0000256" key="6">
    <source>
        <dbReference type="ARBA" id="ARBA00023242"/>
    </source>
</evidence>
<evidence type="ECO:0000313" key="8">
    <source>
        <dbReference type="Ensembl" id="ENSCCRP00020024039.1"/>
    </source>
</evidence>
<reference evidence="8" key="1">
    <citation type="submission" date="2025-08" db="UniProtKB">
        <authorList>
            <consortium name="Ensembl"/>
        </authorList>
    </citation>
    <scope>IDENTIFICATION</scope>
</reference>
<dbReference type="PANTHER" id="PTHR34930:SF5">
    <property type="entry name" value="JUPITER MICROTUBULE ASSOCIATED HOMOLOG 2"/>
    <property type="match status" value="1"/>
</dbReference>
<evidence type="ECO:0000256" key="2">
    <source>
        <dbReference type="ARBA" id="ARBA00004496"/>
    </source>
</evidence>
<keyword evidence="4" id="KW-0963">Cytoplasm</keyword>
<organism evidence="8 9">
    <name type="scientific">Cyprinus carpio</name>
    <name type="common">Common carp</name>
    <dbReference type="NCBI Taxonomy" id="7962"/>
    <lineage>
        <taxon>Eukaryota</taxon>
        <taxon>Metazoa</taxon>
        <taxon>Chordata</taxon>
        <taxon>Craniata</taxon>
        <taxon>Vertebrata</taxon>
        <taxon>Euteleostomi</taxon>
        <taxon>Actinopterygii</taxon>
        <taxon>Neopterygii</taxon>
        <taxon>Teleostei</taxon>
        <taxon>Ostariophysi</taxon>
        <taxon>Cypriniformes</taxon>
        <taxon>Cyprinidae</taxon>
        <taxon>Cyprininae</taxon>
        <taxon>Cyprinus</taxon>
    </lineage>
</organism>
<keyword evidence="6" id="KW-0539">Nucleus</keyword>
<evidence type="ECO:0000256" key="1">
    <source>
        <dbReference type="ARBA" id="ARBA00004123"/>
    </source>
</evidence>
<evidence type="ECO:0000256" key="4">
    <source>
        <dbReference type="ARBA" id="ARBA00022490"/>
    </source>
</evidence>
<dbReference type="AlphaFoldDB" id="A0A8C2DAW1"/>
<name>A0A8C2DAW1_CYPCA</name>
<evidence type="ECO:0000256" key="3">
    <source>
        <dbReference type="ARBA" id="ARBA00008329"/>
    </source>
</evidence>